<accession>A0A9W6KW39</accession>
<keyword evidence="3" id="KW-1185">Reference proteome</keyword>
<feature type="region of interest" description="Disordered" evidence="1">
    <location>
        <begin position="1"/>
        <end position="33"/>
    </location>
</feature>
<evidence type="ECO:0000313" key="2">
    <source>
        <dbReference type="EMBL" id="GLL08753.1"/>
    </source>
</evidence>
<protein>
    <submittedName>
        <fullName evidence="2">Uncharacterized protein</fullName>
    </submittedName>
</protein>
<comment type="caution">
    <text evidence="2">The sequence shown here is derived from an EMBL/GenBank/DDBJ whole genome shotgun (WGS) entry which is preliminary data.</text>
</comment>
<dbReference type="EMBL" id="BSFP01000188">
    <property type="protein sequence ID" value="GLL08753.1"/>
    <property type="molecule type" value="Genomic_DNA"/>
</dbReference>
<proteinExistence type="predicted"/>
<organism evidence="2 3">
    <name type="scientific">Dactylosporangium matsuzakiense</name>
    <dbReference type="NCBI Taxonomy" id="53360"/>
    <lineage>
        <taxon>Bacteria</taxon>
        <taxon>Bacillati</taxon>
        <taxon>Actinomycetota</taxon>
        <taxon>Actinomycetes</taxon>
        <taxon>Micromonosporales</taxon>
        <taxon>Micromonosporaceae</taxon>
        <taxon>Dactylosporangium</taxon>
    </lineage>
</organism>
<dbReference type="Proteomes" id="UP001143480">
    <property type="component" value="Unassembled WGS sequence"/>
</dbReference>
<sequence length="183" mass="19322">MLLPTTDEIQPSGTGGSRPHAPETDLVLPVRGSSVDGYSTTGDAYMSAPPCHAITWTFTLAPGTLPRVRATDADLALRYLAGFGFTPIGPDRWRWDGTPSAETSDEDVAFDTAFAITADESLTAVQRVHTALGLLDLTGAFVVLVHLGAYVLDNTDPAVADAFWSASATGCRSRSRSRTCGCT</sequence>
<reference evidence="2" key="2">
    <citation type="submission" date="2023-01" db="EMBL/GenBank/DDBJ databases">
        <authorList>
            <person name="Sun Q."/>
            <person name="Evtushenko L."/>
        </authorList>
    </citation>
    <scope>NUCLEOTIDE SEQUENCE</scope>
    <source>
        <strain evidence="2">VKM Ac-1321</strain>
    </source>
</reference>
<dbReference type="AlphaFoldDB" id="A0A9W6KW39"/>
<name>A0A9W6KW39_9ACTN</name>
<evidence type="ECO:0000313" key="3">
    <source>
        <dbReference type="Proteomes" id="UP001143480"/>
    </source>
</evidence>
<reference evidence="2" key="1">
    <citation type="journal article" date="2014" name="Int. J. Syst. Evol. Microbiol.">
        <title>Complete genome sequence of Corynebacterium casei LMG S-19264T (=DSM 44701T), isolated from a smear-ripened cheese.</title>
        <authorList>
            <consortium name="US DOE Joint Genome Institute (JGI-PGF)"/>
            <person name="Walter F."/>
            <person name="Albersmeier A."/>
            <person name="Kalinowski J."/>
            <person name="Ruckert C."/>
        </authorList>
    </citation>
    <scope>NUCLEOTIDE SEQUENCE</scope>
    <source>
        <strain evidence="2">VKM Ac-1321</strain>
    </source>
</reference>
<gene>
    <name evidence="2" type="ORF">GCM10017581_105240</name>
</gene>
<evidence type="ECO:0000256" key="1">
    <source>
        <dbReference type="SAM" id="MobiDB-lite"/>
    </source>
</evidence>